<gene>
    <name evidence="2" type="ORF">MM415A01743_0009</name>
    <name evidence="1" type="ORF">MM415B01269_0011</name>
</gene>
<protein>
    <submittedName>
        <fullName evidence="2">Uncharacterized protein</fullName>
    </submittedName>
</protein>
<dbReference type="AlphaFoldDB" id="A0A6M3K3Z9"/>
<dbReference type="EMBL" id="MT141374">
    <property type="protein sequence ID" value="QJA59541.1"/>
    <property type="molecule type" value="Genomic_DNA"/>
</dbReference>
<evidence type="ECO:0000313" key="2">
    <source>
        <dbReference type="EMBL" id="QJA75597.1"/>
    </source>
</evidence>
<evidence type="ECO:0000313" key="1">
    <source>
        <dbReference type="EMBL" id="QJA59541.1"/>
    </source>
</evidence>
<proteinExistence type="predicted"/>
<dbReference type="EMBL" id="MT142173">
    <property type="protein sequence ID" value="QJA75597.1"/>
    <property type="molecule type" value="Genomic_DNA"/>
</dbReference>
<sequence>MRKIISILFLILLLSFVSAWDPRENITLRDKYSINDGVSANFSIYYGNGSQLTNVIADVNLNTTQMDDSSGILTILESWLTSLFYTESEVDGIISGVNTTGNIQNLLNSTGIYSTYNLTYAGLIGNTSYLNNNTYNYNQTIPANLYTDSLNITQTDWINSVFLKITDLVSSVGNWSADKLNYYLISDVYNKTEVDTNLSNYILTASLPLENQTLVSCSNITGTVSDLCSITAGGDFSPSDFQESFDLNLTGVLPLENQTISYCGNITGSVSDLCTITDTTGGNTTEEMQDAIGSAFDVTLVYDDGGNSMGVNITEENNTIDNRINYYGLINNDSYLTTYNATYAGLINNDSYLSTYNETYDKWAYNMTTPFTTWVGSFAYNYNQTIPANSYTDAVNVTQTGWINTIFLKIADMFTKANIVSMISGNRTEIENDITANWTDLETRKLNLTDQRFNETALALSINTTGNIQNLLNSTGIYSTYNATYAAKVSFPGWTNVAWKNETNVFSENQNFSQNISISSFNKFCLDGENPCLRFICYNGSSILISNNDGSVSC</sequence>
<organism evidence="2">
    <name type="scientific">viral metagenome</name>
    <dbReference type="NCBI Taxonomy" id="1070528"/>
    <lineage>
        <taxon>unclassified sequences</taxon>
        <taxon>metagenomes</taxon>
        <taxon>organismal metagenomes</taxon>
    </lineage>
</organism>
<name>A0A6M3K3Z9_9ZZZZ</name>
<accession>A0A6M3K3Z9</accession>
<reference evidence="2" key="1">
    <citation type="submission" date="2020-03" db="EMBL/GenBank/DDBJ databases">
        <title>The deep terrestrial virosphere.</title>
        <authorList>
            <person name="Holmfeldt K."/>
            <person name="Nilsson E."/>
            <person name="Simone D."/>
            <person name="Lopez-Fernandez M."/>
            <person name="Wu X."/>
            <person name="de Brujin I."/>
            <person name="Lundin D."/>
            <person name="Andersson A."/>
            <person name="Bertilsson S."/>
            <person name="Dopson M."/>
        </authorList>
    </citation>
    <scope>NUCLEOTIDE SEQUENCE</scope>
    <source>
        <strain evidence="2">MM415A01743</strain>
        <strain evidence="1">MM415B01269</strain>
    </source>
</reference>